<dbReference type="AlphaFoldDB" id="A0A093BRJ3"/>
<feature type="non-terminal residue" evidence="1">
    <location>
        <position position="57"/>
    </location>
</feature>
<organism evidence="1 2">
    <name type="scientific">Tauraco erythrolophus</name>
    <name type="common">Red-crested turaco</name>
    <dbReference type="NCBI Taxonomy" id="121530"/>
    <lineage>
        <taxon>Eukaryota</taxon>
        <taxon>Metazoa</taxon>
        <taxon>Chordata</taxon>
        <taxon>Craniata</taxon>
        <taxon>Vertebrata</taxon>
        <taxon>Euteleostomi</taxon>
        <taxon>Archelosauria</taxon>
        <taxon>Archosauria</taxon>
        <taxon>Dinosauria</taxon>
        <taxon>Saurischia</taxon>
        <taxon>Theropoda</taxon>
        <taxon>Coelurosauria</taxon>
        <taxon>Aves</taxon>
        <taxon>Neognathae</taxon>
        <taxon>Neoaves</taxon>
        <taxon>Otidimorphae</taxon>
        <taxon>Musophagiformes</taxon>
        <taxon>Musophagidae</taxon>
        <taxon>Tauraco</taxon>
    </lineage>
</organism>
<name>A0A093BRJ3_TAUER</name>
<proteinExistence type="predicted"/>
<gene>
    <name evidence="1" type="ORF">N340_10536</name>
</gene>
<keyword evidence="2" id="KW-1185">Reference proteome</keyword>
<sequence length="57" mass="6118">QVTFPSAQAEGPGLEKPATVLVESGPVAYNPDEEVEEEEIEEEDDHCMSALQLMGGN</sequence>
<feature type="non-terminal residue" evidence="1">
    <location>
        <position position="1"/>
    </location>
</feature>
<reference evidence="1 2" key="1">
    <citation type="submission" date="2014-04" db="EMBL/GenBank/DDBJ databases">
        <title>Genome evolution of avian class.</title>
        <authorList>
            <person name="Zhang G."/>
            <person name="Li C."/>
        </authorList>
    </citation>
    <scope>NUCLEOTIDE SEQUENCE [LARGE SCALE GENOMIC DNA]</scope>
    <source>
        <strain evidence="1">BGI_N340</strain>
    </source>
</reference>
<evidence type="ECO:0008006" key="3">
    <source>
        <dbReference type="Google" id="ProtNLM"/>
    </source>
</evidence>
<dbReference type="Proteomes" id="UP000053661">
    <property type="component" value="Unassembled WGS sequence"/>
</dbReference>
<protein>
    <recommendedName>
        <fullName evidence="3">Transcription factor IIIB 90 kDa subunit</fullName>
    </recommendedName>
</protein>
<accession>A0A093BRJ3</accession>
<evidence type="ECO:0000313" key="1">
    <source>
        <dbReference type="EMBL" id="KFV06360.1"/>
    </source>
</evidence>
<dbReference type="EMBL" id="KL451934">
    <property type="protein sequence ID" value="KFV06360.1"/>
    <property type="molecule type" value="Genomic_DNA"/>
</dbReference>
<evidence type="ECO:0000313" key="2">
    <source>
        <dbReference type="Proteomes" id="UP000053661"/>
    </source>
</evidence>